<dbReference type="SUPFAM" id="SSF51735">
    <property type="entry name" value="NAD(P)-binding Rossmann-fold domains"/>
    <property type="match status" value="1"/>
</dbReference>
<dbReference type="InterPro" id="IPR036291">
    <property type="entry name" value="NAD(P)-bd_dom_sf"/>
</dbReference>
<dbReference type="InterPro" id="IPR050463">
    <property type="entry name" value="Gfo/Idh/MocA_oxidrdct_glycsds"/>
</dbReference>
<accession>A0A6B1DBZ4</accession>
<dbReference type="InterPro" id="IPR000683">
    <property type="entry name" value="Gfo/Idh/MocA-like_OxRdtase_N"/>
</dbReference>
<proteinExistence type="predicted"/>
<organism evidence="4">
    <name type="scientific">Caldilineaceae bacterium SB0661_bin_32</name>
    <dbReference type="NCBI Taxonomy" id="2605255"/>
    <lineage>
        <taxon>Bacteria</taxon>
        <taxon>Bacillati</taxon>
        <taxon>Chloroflexota</taxon>
        <taxon>Caldilineae</taxon>
        <taxon>Caldilineales</taxon>
        <taxon>Caldilineaceae</taxon>
    </lineage>
</organism>
<dbReference type="Pfam" id="PF01408">
    <property type="entry name" value="GFO_IDH_MocA"/>
    <property type="match status" value="1"/>
</dbReference>
<dbReference type="EMBL" id="VXMH01000118">
    <property type="protein sequence ID" value="MYC97441.1"/>
    <property type="molecule type" value="Genomic_DNA"/>
</dbReference>
<feature type="domain" description="GFO/IDH/MocA-like oxidoreductase" evidence="3">
    <location>
        <begin position="143"/>
        <end position="268"/>
    </location>
</feature>
<dbReference type="GO" id="GO:0000166">
    <property type="term" value="F:nucleotide binding"/>
    <property type="evidence" value="ECO:0007669"/>
    <property type="project" value="InterPro"/>
</dbReference>
<feature type="domain" description="Gfo/Idh/MocA-like oxidoreductase N-terminal" evidence="2">
    <location>
        <begin position="16"/>
        <end position="133"/>
    </location>
</feature>
<reference evidence="4" key="1">
    <citation type="submission" date="2019-09" db="EMBL/GenBank/DDBJ databases">
        <title>Characterisation of the sponge microbiome using genome-centric metagenomics.</title>
        <authorList>
            <person name="Engelberts J.P."/>
            <person name="Robbins S.J."/>
            <person name="De Goeij J.M."/>
            <person name="Aranda M."/>
            <person name="Bell S.C."/>
            <person name="Webster N.S."/>
        </authorList>
    </citation>
    <scope>NUCLEOTIDE SEQUENCE</scope>
    <source>
        <strain evidence="4">SB0661_bin_32</strain>
    </source>
</reference>
<dbReference type="SUPFAM" id="SSF55347">
    <property type="entry name" value="Glyceraldehyde-3-phosphate dehydrogenase-like, C-terminal domain"/>
    <property type="match status" value="1"/>
</dbReference>
<comment type="caution">
    <text evidence="4">The sequence shown here is derived from an EMBL/GenBank/DDBJ whole genome shotgun (WGS) entry which is preliminary data.</text>
</comment>
<dbReference type="PANTHER" id="PTHR43818:SF11">
    <property type="entry name" value="BCDNA.GH03377"/>
    <property type="match status" value="1"/>
</dbReference>
<dbReference type="Pfam" id="PF22725">
    <property type="entry name" value="GFO_IDH_MocA_C3"/>
    <property type="match status" value="1"/>
</dbReference>
<dbReference type="GO" id="GO:0016491">
    <property type="term" value="F:oxidoreductase activity"/>
    <property type="evidence" value="ECO:0007669"/>
    <property type="project" value="UniProtKB-KW"/>
</dbReference>
<dbReference type="Gene3D" id="3.40.50.720">
    <property type="entry name" value="NAD(P)-binding Rossmann-like Domain"/>
    <property type="match status" value="1"/>
</dbReference>
<dbReference type="AlphaFoldDB" id="A0A6B1DBZ4"/>
<keyword evidence="1" id="KW-0560">Oxidoreductase</keyword>
<dbReference type="PANTHER" id="PTHR43818">
    <property type="entry name" value="BCDNA.GH03377"/>
    <property type="match status" value="1"/>
</dbReference>
<sequence length="371" mass="40706">MGHSHAAARAANNGKIRVGVLGLGQGRSHLRAFQMLEGSTVVAVCDEDARLAERVANEFGVETRFPTCEAMLEDPAVDLIVVATPDHLHGRHAIMALEAGKHVLSEIPMATTLAECNRIIELTDRHGLKYHMGNQVRYAFCLRDVQQMIRSGDLGEIFYGEGEYLHTMDDIVSHRPPDHWRIHPQTPQTTLLGGGPHAIDTLRWLMDVDFVEAQAYHADQQSRWQTTHTTVAIFKASNGAAAKVTVSYGMVRPYCLYYSVYGSAGSFERTRDQGGAVEDTINYHYHDRIAGARRMAPVTVPNWSNPAIQRQHSLGHGTMEIEQAQHFLWAIVTDGEPAIGPREAARSTAAGICALQSAQQGGGPVAIPAFK</sequence>
<gene>
    <name evidence="4" type="ORF">F4X14_21010</name>
</gene>
<protein>
    <submittedName>
        <fullName evidence="4">Gfo/Idh/MocA family oxidoreductase</fullName>
    </submittedName>
</protein>
<name>A0A6B1DBZ4_9CHLR</name>
<dbReference type="Gene3D" id="3.30.360.10">
    <property type="entry name" value="Dihydrodipicolinate Reductase, domain 2"/>
    <property type="match status" value="1"/>
</dbReference>
<evidence type="ECO:0000259" key="2">
    <source>
        <dbReference type="Pfam" id="PF01408"/>
    </source>
</evidence>
<evidence type="ECO:0000313" key="4">
    <source>
        <dbReference type="EMBL" id="MYC97441.1"/>
    </source>
</evidence>
<evidence type="ECO:0000259" key="3">
    <source>
        <dbReference type="Pfam" id="PF22725"/>
    </source>
</evidence>
<evidence type="ECO:0000256" key="1">
    <source>
        <dbReference type="ARBA" id="ARBA00023002"/>
    </source>
</evidence>
<dbReference type="InterPro" id="IPR055170">
    <property type="entry name" value="GFO_IDH_MocA-like_dom"/>
</dbReference>